<organism evidence="1 2">
    <name type="scientific">Streptomyces finlayi</name>
    <dbReference type="NCBI Taxonomy" id="67296"/>
    <lineage>
        <taxon>Bacteria</taxon>
        <taxon>Bacillati</taxon>
        <taxon>Actinomycetota</taxon>
        <taxon>Actinomycetes</taxon>
        <taxon>Kitasatosporales</taxon>
        <taxon>Streptomycetaceae</taxon>
        <taxon>Streptomyces</taxon>
    </lineage>
</organism>
<dbReference type="Proteomes" id="UP000638353">
    <property type="component" value="Unassembled WGS sequence"/>
</dbReference>
<dbReference type="Gene3D" id="3.40.1760.10">
    <property type="entry name" value="YfbM-like super family"/>
    <property type="match status" value="1"/>
</dbReference>
<accession>A0A919C9H0</accession>
<name>A0A919C9H0_9ACTN</name>
<sequence length="195" mass="21271">MAVRTLLGTVVEAWGKGTGMSVQFYWRRAPAEVVAASTTAELERMVECWDEPPEVWAAGLAMGVDFHGELMDRVLRECHAGTPEQAETAGLAVFGGEMRRSSWITPDNEVEEYEAVTLLTPTEVFAVAGVLGRTDHAAWLAGNPRRAAELVRSVGHSRSWDTEWEKSLVDDLDALGDFYRAAAGAGESMVKRICG</sequence>
<reference evidence="1" key="1">
    <citation type="journal article" date="2014" name="Int. J. Syst. Evol. Microbiol.">
        <title>Complete genome sequence of Corynebacterium casei LMG S-19264T (=DSM 44701T), isolated from a smear-ripened cheese.</title>
        <authorList>
            <consortium name="US DOE Joint Genome Institute (JGI-PGF)"/>
            <person name="Walter F."/>
            <person name="Albersmeier A."/>
            <person name="Kalinowski J."/>
            <person name="Ruckert C."/>
        </authorList>
    </citation>
    <scope>NUCLEOTIDE SEQUENCE</scope>
    <source>
        <strain evidence="1">JCM 4637</strain>
    </source>
</reference>
<dbReference type="InterPro" id="IPR035944">
    <property type="entry name" value="YfbM-like_sf"/>
</dbReference>
<evidence type="ECO:0000313" key="2">
    <source>
        <dbReference type="Proteomes" id="UP000638353"/>
    </source>
</evidence>
<proteinExistence type="predicted"/>
<dbReference type="AlphaFoldDB" id="A0A919C9H0"/>
<evidence type="ECO:0000313" key="1">
    <source>
        <dbReference type="EMBL" id="GHC90712.1"/>
    </source>
</evidence>
<gene>
    <name evidence="1" type="ORF">GCM10010334_24930</name>
</gene>
<dbReference type="EMBL" id="BMVC01000004">
    <property type="protein sequence ID" value="GHC90712.1"/>
    <property type="molecule type" value="Genomic_DNA"/>
</dbReference>
<protein>
    <submittedName>
        <fullName evidence="1">Uncharacterized protein</fullName>
    </submittedName>
</protein>
<comment type="caution">
    <text evidence="1">The sequence shown here is derived from an EMBL/GenBank/DDBJ whole genome shotgun (WGS) entry which is preliminary data.</text>
</comment>
<reference evidence="1" key="2">
    <citation type="submission" date="2020-09" db="EMBL/GenBank/DDBJ databases">
        <authorList>
            <person name="Sun Q."/>
            <person name="Ohkuma M."/>
        </authorList>
    </citation>
    <scope>NUCLEOTIDE SEQUENCE</scope>
    <source>
        <strain evidence="1">JCM 4637</strain>
    </source>
</reference>